<evidence type="ECO:0000313" key="1">
    <source>
        <dbReference type="EMBL" id="EMI57896.1"/>
    </source>
</evidence>
<dbReference type="AlphaFoldDB" id="M5UJ76"/>
<dbReference type="EMBL" id="ANOH01000058">
    <property type="protein sequence ID" value="EMI57896.1"/>
    <property type="molecule type" value="Genomic_DNA"/>
</dbReference>
<keyword evidence="2" id="KW-1185">Reference proteome</keyword>
<gene>
    <name evidence="1" type="ORF">RSSM_00669</name>
</gene>
<organism evidence="1 2">
    <name type="scientific">Rhodopirellula sallentina SM41</name>
    <dbReference type="NCBI Taxonomy" id="1263870"/>
    <lineage>
        <taxon>Bacteria</taxon>
        <taxon>Pseudomonadati</taxon>
        <taxon>Planctomycetota</taxon>
        <taxon>Planctomycetia</taxon>
        <taxon>Pirellulales</taxon>
        <taxon>Pirellulaceae</taxon>
        <taxon>Rhodopirellula</taxon>
    </lineage>
</organism>
<comment type="caution">
    <text evidence="1">The sequence shown here is derived from an EMBL/GenBank/DDBJ whole genome shotgun (WGS) entry which is preliminary data.</text>
</comment>
<evidence type="ECO:0000313" key="2">
    <source>
        <dbReference type="Proteomes" id="UP000011885"/>
    </source>
</evidence>
<proteinExistence type="predicted"/>
<dbReference type="Proteomes" id="UP000011885">
    <property type="component" value="Unassembled WGS sequence"/>
</dbReference>
<dbReference type="RefSeq" id="WP_008674359.1">
    <property type="nucleotide sequence ID" value="NZ_ANOH01000058.1"/>
</dbReference>
<reference evidence="1 2" key="1">
    <citation type="journal article" date="2013" name="Mar. Genomics">
        <title>Expression of sulfatases in Rhodopirellula baltica and the diversity of sulfatases in the genus Rhodopirellula.</title>
        <authorList>
            <person name="Wegner C.E."/>
            <person name="Richter-Heitmann T."/>
            <person name="Klindworth A."/>
            <person name="Klockow C."/>
            <person name="Richter M."/>
            <person name="Achstetter T."/>
            <person name="Glockner F.O."/>
            <person name="Harder J."/>
        </authorList>
    </citation>
    <scope>NUCLEOTIDE SEQUENCE [LARGE SCALE GENOMIC DNA]</scope>
    <source>
        <strain evidence="1 2">SM41</strain>
    </source>
</reference>
<accession>M5UJ76</accession>
<dbReference type="PATRIC" id="fig|1263870.3.peg.734"/>
<name>M5UJ76_9BACT</name>
<protein>
    <submittedName>
        <fullName evidence="1">Uncharacterized protein</fullName>
    </submittedName>
</protein>
<sequence length="71" mass="7762">MTQIRSTRLDVGKSALEKTVTIYDPGTRVLLVNRGLEDSSDVTIDNMNHNPKRKEASSFAVMLGPGEAPEC</sequence>